<gene>
    <name evidence="4" type="primary">mtnB_1</name>
    <name evidence="4" type="ORF">NEOCIP111885_00107</name>
</gene>
<protein>
    <submittedName>
        <fullName evidence="4">Methylthioribulose-1-phosphate dehydratase</fullName>
        <ecNumber evidence="4">4.2.1.109</ecNumber>
    </submittedName>
</protein>
<dbReference type="EMBL" id="CAKJTG010000001">
    <property type="protein sequence ID" value="CAG9606419.1"/>
    <property type="molecule type" value="Genomic_DNA"/>
</dbReference>
<reference evidence="4" key="1">
    <citation type="submission" date="2021-10" db="EMBL/GenBank/DDBJ databases">
        <authorList>
            <person name="Criscuolo A."/>
        </authorList>
    </citation>
    <scope>NUCLEOTIDE SEQUENCE</scope>
    <source>
        <strain evidence="4">CIP111885</strain>
    </source>
</reference>
<evidence type="ECO:0000256" key="2">
    <source>
        <dbReference type="ARBA" id="ARBA00023239"/>
    </source>
</evidence>
<name>A0A9C7G607_9BACI</name>
<dbReference type="PANTHER" id="PTHR22789">
    <property type="entry name" value="FUCULOSE PHOSPHATE ALDOLASE"/>
    <property type="match status" value="1"/>
</dbReference>
<dbReference type="PANTHER" id="PTHR22789:SF0">
    <property type="entry name" value="3-OXO-TETRONATE 4-PHOSPHATE DECARBOXYLASE-RELATED"/>
    <property type="match status" value="1"/>
</dbReference>
<dbReference type="GO" id="GO:0016832">
    <property type="term" value="F:aldehyde-lyase activity"/>
    <property type="evidence" value="ECO:0007669"/>
    <property type="project" value="TreeGrafter"/>
</dbReference>
<sequence>MISEIKLKSQVCEIGKRIYEKGFVASNDGNISVRIDEDTFLVTPTGVSKGFMTPEMLIKVDGDGNLLEGERKPTSEIKMHLRVYKERPEIKSVVHVHPPYATAFAIAGVPLDQATMPESIVTLGTIPIAEYGTPSTDELASAISPFILNHNGALLENHGALTWGENLDQAYFLMESLEFCAKVNWIARQMNGDRELNTTNVDRLLEIKRHLGKESASPSGVQTASNAHAEKITPPLERSLTAKDIDLIVEKVTQAVVKLLK</sequence>
<dbReference type="GO" id="GO:0005829">
    <property type="term" value="C:cytosol"/>
    <property type="evidence" value="ECO:0007669"/>
    <property type="project" value="TreeGrafter"/>
</dbReference>
<evidence type="ECO:0000313" key="4">
    <source>
        <dbReference type="EMBL" id="CAG9606419.1"/>
    </source>
</evidence>
<dbReference type="GO" id="GO:0046872">
    <property type="term" value="F:metal ion binding"/>
    <property type="evidence" value="ECO:0007669"/>
    <property type="project" value="UniProtKB-KW"/>
</dbReference>
<comment type="caution">
    <text evidence="4">The sequence shown here is derived from an EMBL/GenBank/DDBJ whole genome shotgun (WGS) entry which is preliminary data.</text>
</comment>
<keyword evidence="1" id="KW-0479">Metal-binding</keyword>
<dbReference type="SUPFAM" id="SSF53639">
    <property type="entry name" value="AraD/HMP-PK domain-like"/>
    <property type="match status" value="1"/>
</dbReference>
<evidence type="ECO:0000259" key="3">
    <source>
        <dbReference type="SMART" id="SM01007"/>
    </source>
</evidence>
<dbReference type="InterPro" id="IPR050197">
    <property type="entry name" value="Aldolase_class_II_sugar_metab"/>
</dbReference>
<dbReference type="EC" id="4.2.1.109" evidence="4"/>
<proteinExistence type="predicted"/>
<dbReference type="GO" id="GO:0019323">
    <property type="term" value="P:pentose catabolic process"/>
    <property type="evidence" value="ECO:0007669"/>
    <property type="project" value="TreeGrafter"/>
</dbReference>
<dbReference type="InterPro" id="IPR001303">
    <property type="entry name" value="Aldolase_II/adducin_N"/>
</dbReference>
<keyword evidence="2 4" id="KW-0456">Lyase</keyword>
<organism evidence="4 5">
    <name type="scientific">Pseudoneobacillus rhizosphaerae</name>
    <dbReference type="NCBI Taxonomy" id="2880968"/>
    <lineage>
        <taxon>Bacteria</taxon>
        <taxon>Bacillati</taxon>
        <taxon>Bacillota</taxon>
        <taxon>Bacilli</taxon>
        <taxon>Bacillales</taxon>
        <taxon>Bacillaceae</taxon>
        <taxon>Pseudoneobacillus</taxon>
    </lineage>
</organism>
<dbReference type="AlphaFoldDB" id="A0A9C7G607"/>
<dbReference type="InterPro" id="IPR036409">
    <property type="entry name" value="Aldolase_II/adducin_N_sf"/>
</dbReference>
<dbReference type="Proteomes" id="UP000789845">
    <property type="component" value="Unassembled WGS sequence"/>
</dbReference>
<dbReference type="Pfam" id="PF00596">
    <property type="entry name" value="Aldolase_II"/>
    <property type="match status" value="1"/>
</dbReference>
<keyword evidence="5" id="KW-1185">Reference proteome</keyword>
<accession>A0A9C7G607</accession>
<dbReference type="RefSeq" id="WP_230494707.1">
    <property type="nucleotide sequence ID" value="NZ_CAKJTG010000001.1"/>
</dbReference>
<evidence type="ECO:0000256" key="1">
    <source>
        <dbReference type="ARBA" id="ARBA00022723"/>
    </source>
</evidence>
<dbReference type="Gene3D" id="3.40.225.10">
    <property type="entry name" value="Class II aldolase/adducin N-terminal domain"/>
    <property type="match status" value="1"/>
</dbReference>
<dbReference type="SMART" id="SM01007">
    <property type="entry name" value="Aldolase_II"/>
    <property type="match status" value="1"/>
</dbReference>
<feature type="domain" description="Class II aldolase/adducin N-terminal" evidence="3">
    <location>
        <begin position="9"/>
        <end position="185"/>
    </location>
</feature>
<dbReference type="GO" id="GO:0046570">
    <property type="term" value="F:methylthioribulose 1-phosphate dehydratase activity"/>
    <property type="evidence" value="ECO:0007669"/>
    <property type="project" value="UniProtKB-EC"/>
</dbReference>
<evidence type="ECO:0000313" key="5">
    <source>
        <dbReference type="Proteomes" id="UP000789845"/>
    </source>
</evidence>